<name>A0A2H3NMT0_9BACT</name>
<dbReference type="PANTHER" id="PTHR34218">
    <property type="entry name" value="PEPTIDASE S45 PENICILLIN AMIDASE"/>
    <property type="match status" value="1"/>
</dbReference>
<evidence type="ECO:0000256" key="1">
    <source>
        <dbReference type="ARBA" id="ARBA00006586"/>
    </source>
</evidence>
<evidence type="ECO:0000313" key="3">
    <source>
        <dbReference type="EMBL" id="PEN08008.1"/>
    </source>
</evidence>
<dbReference type="InterPro" id="IPR023343">
    <property type="entry name" value="Penicillin_amidase_dom1"/>
</dbReference>
<comment type="similarity">
    <text evidence="1">Belongs to the peptidase S45 family.</text>
</comment>
<dbReference type="Proteomes" id="UP000221024">
    <property type="component" value="Unassembled WGS sequence"/>
</dbReference>
<gene>
    <name evidence="3" type="ORF">CRI93_06080</name>
</gene>
<evidence type="ECO:0000313" key="4">
    <source>
        <dbReference type="Proteomes" id="UP000221024"/>
    </source>
</evidence>
<dbReference type="Gene3D" id="1.10.439.10">
    <property type="entry name" value="Penicillin Amidohydrolase, domain 1"/>
    <property type="match status" value="1"/>
</dbReference>
<dbReference type="Gene3D" id="1.10.1400.10">
    <property type="match status" value="1"/>
</dbReference>
<dbReference type="RefSeq" id="WP_098061733.1">
    <property type="nucleotide sequence ID" value="NZ_PDEP01000004.1"/>
</dbReference>
<dbReference type="OrthoDB" id="1492595at2"/>
<accession>A0A2H3NMT0</accession>
<dbReference type="AlphaFoldDB" id="A0A2H3NMT0"/>
<evidence type="ECO:0008006" key="5">
    <source>
        <dbReference type="Google" id="ProtNLM"/>
    </source>
</evidence>
<dbReference type="PANTHER" id="PTHR34218:SF4">
    <property type="entry name" value="ACYL-HOMOSERINE LACTONE ACYLASE QUIP"/>
    <property type="match status" value="1"/>
</dbReference>
<reference evidence="3 4" key="1">
    <citation type="submission" date="2017-10" db="EMBL/GenBank/DDBJ databases">
        <title>Draft genome of Longimonas halophila.</title>
        <authorList>
            <person name="Goh K.M."/>
            <person name="Shamsir M.S."/>
            <person name="Lim S.W."/>
        </authorList>
    </citation>
    <scope>NUCLEOTIDE SEQUENCE [LARGE SCALE GENOMIC DNA]</scope>
    <source>
        <strain evidence="3 4">KCTC 42399</strain>
    </source>
</reference>
<dbReference type="Pfam" id="PF01804">
    <property type="entry name" value="Penicil_amidase"/>
    <property type="match status" value="2"/>
</dbReference>
<dbReference type="GO" id="GO:0016811">
    <property type="term" value="F:hydrolase activity, acting on carbon-nitrogen (but not peptide) bonds, in linear amides"/>
    <property type="evidence" value="ECO:0007669"/>
    <property type="project" value="InterPro"/>
</dbReference>
<sequence>MYRFVLAGLIGVFGVALGLLWWSQVAPPTAPPSEIAVAGRSAPSTVAWDPDSPLIHIQADAEVEAARALGLAHGLRHAWTMVLWRQTARGRLSRWLPDSAVSFDRHARQMGWARAAQTYIAQLPRADREWLAAYASGVNAAFATEYVRQQSSFAALDTPPKPWAPWHTLAVEHLLTWMATDVPALPDSAAPAVHQSADSLRTVDEELRAWLGLHGWSDAMAWALTPAESGAPYLGARWPRGSTPDALVAPVWHTTAADTAWMTTVPGTRWTLAHHTRTASQVMLPRGRASWQPLAAPDTIHRATERLRQRDGHELLLHTAFTGSGRIVGPEVPPALSPNKSLAPPDSIRSDSTQVDPPRADSTHADSTQARSTWMLTLPHWNEVPAQHRRFPGPASLPHHDPLVLRHDTDLTTAGATQAIRDAEGDSVGVVLSASPWRRAWADRFSAYADAGRSVHAWAVDDTSTWAQQTVAPLQTALAMHPPTDSLSRAVAPFIRNWDGVFAPSSIGASIFQAWWHEMQAARISPVQLDTTAYFASVRYRRGFERAVARLREQHGPDVQQWRWEAVQPHRFQAPLWGTATGHLSAAYAPAAHNAPIASIPGRGHISTLAPGPNPGAAPPAAGYHLYWTRAGTQPPYYRTTNLTRTLADRLVESPDARINAYQPVPSPSVQVRLTAP</sequence>
<dbReference type="InterPro" id="IPR029055">
    <property type="entry name" value="Ntn_hydrolases_N"/>
</dbReference>
<comment type="caution">
    <text evidence="3">The sequence shown here is derived from an EMBL/GenBank/DDBJ whole genome shotgun (WGS) entry which is preliminary data.</text>
</comment>
<dbReference type="InterPro" id="IPR002692">
    <property type="entry name" value="S45"/>
</dbReference>
<protein>
    <recommendedName>
        <fullName evidence="5">Penicillin amidase</fullName>
    </recommendedName>
</protein>
<dbReference type="InterPro" id="IPR043147">
    <property type="entry name" value="Penicillin_amidase_A-knob"/>
</dbReference>
<dbReference type="SUPFAM" id="SSF56235">
    <property type="entry name" value="N-terminal nucleophile aminohydrolases (Ntn hydrolases)"/>
    <property type="match status" value="2"/>
</dbReference>
<evidence type="ECO:0000256" key="2">
    <source>
        <dbReference type="SAM" id="MobiDB-lite"/>
    </source>
</evidence>
<feature type="region of interest" description="Disordered" evidence="2">
    <location>
        <begin position="324"/>
        <end position="369"/>
    </location>
</feature>
<organism evidence="3 4">
    <name type="scientific">Longimonas halophila</name>
    <dbReference type="NCBI Taxonomy" id="1469170"/>
    <lineage>
        <taxon>Bacteria</taxon>
        <taxon>Pseudomonadati</taxon>
        <taxon>Rhodothermota</taxon>
        <taxon>Rhodothermia</taxon>
        <taxon>Rhodothermales</taxon>
        <taxon>Salisaetaceae</taxon>
        <taxon>Longimonas</taxon>
    </lineage>
</organism>
<keyword evidence="4" id="KW-1185">Reference proteome</keyword>
<dbReference type="EMBL" id="PDEP01000004">
    <property type="protein sequence ID" value="PEN08008.1"/>
    <property type="molecule type" value="Genomic_DNA"/>
</dbReference>
<proteinExistence type="inferred from homology"/>
<dbReference type="GO" id="GO:0017000">
    <property type="term" value="P:antibiotic biosynthetic process"/>
    <property type="evidence" value="ECO:0007669"/>
    <property type="project" value="InterPro"/>
</dbReference>